<feature type="chain" id="PRO_5015065664" evidence="4">
    <location>
        <begin position="28"/>
        <end position="607"/>
    </location>
</feature>
<dbReference type="PANTHER" id="PTHR30290">
    <property type="entry name" value="PERIPLASMIC BINDING COMPONENT OF ABC TRANSPORTER"/>
    <property type="match status" value="1"/>
</dbReference>
<comment type="similarity">
    <text evidence="2">Belongs to the bacterial solute-binding protein 5 family.</text>
</comment>
<evidence type="ECO:0000256" key="1">
    <source>
        <dbReference type="ARBA" id="ARBA00004418"/>
    </source>
</evidence>
<dbReference type="GO" id="GO:0043190">
    <property type="term" value="C:ATP-binding cassette (ABC) transporter complex"/>
    <property type="evidence" value="ECO:0007669"/>
    <property type="project" value="InterPro"/>
</dbReference>
<feature type="signal peptide" evidence="4">
    <location>
        <begin position="1"/>
        <end position="27"/>
    </location>
</feature>
<feature type="domain" description="Solute-binding protein family 5" evidence="5">
    <location>
        <begin position="110"/>
        <end position="518"/>
    </location>
</feature>
<gene>
    <name evidence="6" type="ORF">CXZ10_02270</name>
</gene>
<dbReference type="AlphaFoldDB" id="A0A1I4R363"/>
<evidence type="ECO:0000313" key="6">
    <source>
        <dbReference type="EMBL" id="PKR91061.1"/>
    </source>
</evidence>
<sequence>MSGVITRRVFCLGTASAGLLLSLPARAAPAHGIAMHGEPALPAGFEHLPYADPAAPKGGTFALGFPGSFDSLNPFIVKGNAPRGLSDVLYGYNVWDTLLYRSADEAFSLYGLLAEGVEMPPDRSWVEFTLNAAAKFADGQPVTVDDVLFTVDLLKTKGRPVYKRRFDKVVSVDRVGERTLRFSFADGADRELPLLIGGYTPILPRHAVNPDTFDQSSMKPMLGSGPYQVASVDEGRQVVLKRNPDYWARELPVKRGCDNFDEIRIEYFKDGTAFFEAFKSGAFDVYIDTDPGHWAKAYDFPAAKDGRVVLEKIANGSPKGMTGFVFNTRRDLFKDARVREALTLLFDFEAVNRTLYYGAYARSGSYFQGSSLSALGVPASEAEKALLAPFEDQLRPDVMAGTYAPPVSDGSGRDRKALRSALDLLGKAGWKLDGRRLVDAGGRQFAFEFMAKVADEERLALAYQATLKLVGIDMSVRLVDSTQYYDRQKAFDFDMLQMLWTATLSPGNEQVNRWSQKAAVTEGTFNYAGASSPAIDAMIDAMLSATERPAFETAVRALDRLLISGLYCIPLYHLPEDLVARWTRIHRPDTTALTGIQPSAWWADAKS</sequence>
<evidence type="ECO:0000256" key="3">
    <source>
        <dbReference type="ARBA" id="ARBA00022729"/>
    </source>
</evidence>
<dbReference type="EMBL" id="PJNW01000002">
    <property type="protein sequence ID" value="PKR91061.1"/>
    <property type="molecule type" value="Genomic_DNA"/>
</dbReference>
<organism evidence="6 7">
    <name type="scientific">Pleomorphomonas diazotrophica</name>
    <dbReference type="NCBI Taxonomy" id="1166257"/>
    <lineage>
        <taxon>Bacteria</taxon>
        <taxon>Pseudomonadati</taxon>
        <taxon>Pseudomonadota</taxon>
        <taxon>Alphaproteobacteria</taxon>
        <taxon>Hyphomicrobiales</taxon>
        <taxon>Pleomorphomonadaceae</taxon>
        <taxon>Pleomorphomonas</taxon>
    </lineage>
</organism>
<dbReference type="PANTHER" id="PTHR30290:SF64">
    <property type="entry name" value="ABC TRANSPORTER PERIPLASMIC BINDING PROTEIN"/>
    <property type="match status" value="1"/>
</dbReference>
<dbReference type="OrthoDB" id="9803988at2"/>
<dbReference type="CDD" id="cd08497">
    <property type="entry name" value="MbnE-like"/>
    <property type="match status" value="1"/>
</dbReference>
<dbReference type="PROSITE" id="PS51318">
    <property type="entry name" value="TAT"/>
    <property type="match status" value="1"/>
</dbReference>
<protein>
    <submittedName>
        <fullName evidence="6">ABC transporter substrate-binding protein</fullName>
    </submittedName>
</protein>
<keyword evidence="3 4" id="KW-0732">Signal</keyword>
<comment type="subcellular location">
    <subcellularLocation>
        <location evidence="1">Periplasm</location>
    </subcellularLocation>
</comment>
<dbReference type="GO" id="GO:0015833">
    <property type="term" value="P:peptide transport"/>
    <property type="evidence" value="ECO:0007669"/>
    <property type="project" value="TreeGrafter"/>
</dbReference>
<evidence type="ECO:0000256" key="2">
    <source>
        <dbReference type="ARBA" id="ARBA00005695"/>
    </source>
</evidence>
<reference evidence="6 7" key="1">
    <citation type="submission" date="2017-12" db="EMBL/GenBank/DDBJ databases">
        <title>Anaerobic carbon monoxide metabolism by Pleomorphomonas carboxyditropha sp. nov., a new mesophilic hydrogenogenic carboxidotroph.</title>
        <authorList>
            <person name="Esquivel-Elizondo S."/>
            <person name="Krajmalnik-Brown R."/>
        </authorList>
    </citation>
    <scope>NUCLEOTIDE SEQUENCE [LARGE SCALE GENOMIC DNA]</scope>
    <source>
        <strain evidence="6 7">R5-392</strain>
    </source>
</reference>
<dbReference type="InterPro" id="IPR000914">
    <property type="entry name" value="SBP_5_dom"/>
</dbReference>
<name>A0A1I4R363_9HYPH</name>
<dbReference type="GO" id="GO:0042884">
    <property type="term" value="P:microcin transport"/>
    <property type="evidence" value="ECO:0007669"/>
    <property type="project" value="TreeGrafter"/>
</dbReference>
<dbReference type="InterPro" id="IPR006311">
    <property type="entry name" value="TAT_signal"/>
</dbReference>
<evidence type="ECO:0000313" key="7">
    <source>
        <dbReference type="Proteomes" id="UP000233491"/>
    </source>
</evidence>
<dbReference type="GO" id="GO:1904680">
    <property type="term" value="F:peptide transmembrane transporter activity"/>
    <property type="evidence" value="ECO:0007669"/>
    <property type="project" value="TreeGrafter"/>
</dbReference>
<proteinExistence type="inferred from homology"/>
<evidence type="ECO:0000259" key="5">
    <source>
        <dbReference type="Pfam" id="PF00496"/>
    </source>
</evidence>
<dbReference type="Proteomes" id="UP000233491">
    <property type="component" value="Unassembled WGS sequence"/>
</dbReference>
<evidence type="ECO:0000256" key="4">
    <source>
        <dbReference type="SAM" id="SignalP"/>
    </source>
</evidence>
<dbReference type="InterPro" id="IPR030678">
    <property type="entry name" value="Peptide/Ni-bd"/>
</dbReference>
<dbReference type="SUPFAM" id="SSF53850">
    <property type="entry name" value="Periplasmic binding protein-like II"/>
    <property type="match status" value="1"/>
</dbReference>
<dbReference type="Gene3D" id="3.10.105.10">
    <property type="entry name" value="Dipeptide-binding Protein, Domain 3"/>
    <property type="match status" value="1"/>
</dbReference>
<comment type="caution">
    <text evidence="6">The sequence shown here is derived from an EMBL/GenBank/DDBJ whole genome shotgun (WGS) entry which is preliminary data.</text>
</comment>
<dbReference type="RefSeq" id="WP_101288320.1">
    <property type="nucleotide sequence ID" value="NZ_FOUQ01000001.1"/>
</dbReference>
<accession>A0A1I4R363</accession>
<dbReference type="GO" id="GO:0030288">
    <property type="term" value="C:outer membrane-bounded periplasmic space"/>
    <property type="evidence" value="ECO:0007669"/>
    <property type="project" value="TreeGrafter"/>
</dbReference>
<dbReference type="PIRSF" id="PIRSF002741">
    <property type="entry name" value="MppA"/>
    <property type="match status" value="1"/>
</dbReference>
<dbReference type="Pfam" id="PF00496">
    <property type="entry name" value="SBP_bac_5"/>
    <property type="match status" value="1"/>
</dbReference>
<keyword evidence="7" id="KW-1185">Reference proteome</keyword>
<dbReference type="InterPro" id="IPR039424">
    <property type="entry name" value="SBP_5"/>
</dbReference>
<dbReference type="Gene3D" id="3.40.190.10">
    <property type="entry name" value="Periplasmic binding protein-like II"/>
    <property type="match status" value="1"/>
</dbReference>